<gene>
    <name evidence="3" type="ORF">EDC24_1120</name>
</gene>
<comment type="caution">
    <text evidence="3">The sequence shown here is derived from an EMBL/GenBank/DDBJ whole genome shotgun (WGS) entry which is preliminary data.</text>
</comment>
<evidence type="ECO:0000313" key="3">
    <source>
        <dbReference type="EMBL" id="RPF53935.1"/>
    </source>
</evidence>
<feature type="transmembrane region" description="Helical" evidence="1">
    <location>
        <begin position="170"/>
        <end position="187"/>
    </location>
</feature>
<proteinExistence type="predicted"/>
<feature type="transmembrane region" description="Helical" evidence="1">
    <location>
        <begin position="111"/>
        <end position="132"/>
    </location>
</feature>
<sequence>MLPLWISFILAQILFISLFPIWSQLIAYLNPVVVGLIWIGITITALFLGALWLKATIIVSRKVIHLATGLYSAILLILLFFRPNYQPRESINLIPFETIQLYLSEYADPLVAFYNLGANVVLFMPFGIYYRFISKSPKLLTLVFYTVLTISIIEASQLLTDRGNMDIDDLLLNLTGFILGYFIFPIVEKVVKVTAR</sequence>
<evidence type="ECO:0000256" key="1">
    <source>
        <dbReference type="SAM" id="Phobius"/>
    </source>
</evidence>
<dbReference type="Proteomes" id="UP000276443">
    <property type="component" value="Unassembled WGS sequence"/>
</dbReference>
<dbReference type="Pfam" id="PF04892">
    <property type="entry name" value="VanZ"/>
    <property type="match status" value="1"/>
</dbReference>
<dbReference type="PANTHER" id="PTHR36834:SF1">
    <property type="entry name" value="INTEGRAL MEMBRANE PROTEIN"/>
    <property type="match status" value="1"/>
</dbReference>
<dbReference type="AlphaFoldDB" id="A0A3N5C6K8"/>
<name>A0A3N5C6K8_9BACI</name>
<keyword evidence="1" id="KW-1133">Transmembrane helix</keyword>
<dbReference type="PANTHER" id="PTHR36834">
    <property type="entry name" value="MEMBRANE PROTEIN-RELATED"/>
    <property type="match status" value="1"/>
</dbReference>
<feature type="transmembrane region" description="Helical" evidence="1">
    <location>
        <begin position="139"/>
        <end position="158"/>
    </location>
</feature>
<dbReference type="InterPro" id="IPR053150">
    <property type="entry name" value="Teicoplanin_resist-assoc"/>
</dbReference>
<evidence type="ECO:0000259" key="2">
    <source>
        <dbReference type="Pfam" id="PF04892"/>
    </source>
</evidence>
<feature type="transmembrane region" description="Helical" evidence="1">
    <location>
        <begin position="63"/>
        <end position="81"/>
    </location>
</feature>
<dbReference type="RefSeq" id="WP_124220528.1">
    <property type="nucleotide sequence ID" value="NZ_RKRF01000008.1"/>
</dbReference>
<reference evidence="3 4" key="1">
    <citation type="submission" date="2018-11" db="EMBL/GenBank/DDBJ databases">
        <title>Genomic Encyclopedia of Type Strains, Phase IV (KMG-IV): sequencing the most valuable type-strain genomes for metagenomic binning, comparative biology and taxonomic classification.</title>
        <authorList>
            <person name="Goeker M."/>
        </authorList>
    </citation>
    <scope>NUCLEOTIDE SEQUENCE [LARGE SCALE GENOMIC DNA]</scope>
    <source>
        <strain evidence="3 4">DSM 18090</strain>
    </source>
</reference>
<accession>A0A3N5C6K8</accession>
<keyword evidence="1" id="KW-0472">Membrane</keyword>
<dbReference type="EMBL" id="RKRF01000008">
    <property type="protein sequence ID" value="RPF53935.1"/>
    <property type="molecule type" value="Genomic_DNA"/>
</dbReference>
<organism evidence="3 4">
    <name type="scientific">Aquisalibacillus elongatus</name>
    <dbReference type="NCBI Taxonomy" id="485577"/>
    <lineage>
        <taxon>Bacteria</taxon>
        <taxon>Bacillati</taxon>
        <taxon>Bacillota</taxon>
        <taxon>Bacilli</taxon>
        <taxon>Bacillales</taxon>
        <taxon>Bacillaceae</taxon>
        <taxon>Aquisalibacillus</taxon>
    </lineage>
</organism>
<protein>
    <submittedName>
        <fullName evidence="3">VanZ like protein</fullName>
    </submittedName>
</protein>
<keyword evidence="1" id="KW-0812">Transmembrane</keyword>
<dbReference type="OrthoDB" id="4822551at2"/>
<feature type="domain" description="VanZ-like" evidence="2">
    <location>
        <begin position="70"/>
        <end position="187"/>
    </location>
</feature>
<dbReference type="InterPro" id="IPR006976">
    <property type="entry name" value="VanZ-like"/>
</dbReference>
<feature type="transmembrane region" description="Helical" evidence="1">
    <location>
        <begin position="33"/>
        <end position="51"/>
    </location>
</feature>
<keyword evidence="4" id="KW-1185">Reference proteome</keyword>
<evidence type="ECO:0000313" key="4">
    <source>
        <dbReference type="Proteomes" id="UP000276443"/>
    </source>
</evidence>